<gene>
    <name evidence="9" type="ORF">ORJ04_07020</name>
</gene>
<dbReference type="SMART" id="SM00387">
    <property type="entry name" value="HATPase_c"/>
    <property type="match status" value="1"/>
</dbReference>
<evidence type="ECO:0000256" key="7">
    <source>
        <dbReference type="SAM" id="Phobius"/>
    </source>
</evidence>
<dbReference type="SMART" id="SM00388">
    <property type="entry name" value="HisKA"/>
    <property type="match status" value="1"/>
</dbReference>
<keyword evidence="6" id="KW-0902">Two-component regulatory system</keyword>
<dbReference type="SUPFAM" id="SSF47384">
    <property type="entry name" value="Homodimeric domain of signal transducing histidine kinase"/>
    <property type="match status" value="1"/>
</dbReference>
<keyword evidence="7" id="KW-1133">Transmembrane helix</keyword>
<comment type="caution">
    <text evidence="9">The sequence shown here is derived from an EMBL/GenBank/DDBJ whole genome shotgun (WGS) entry which is preliminary data.</text>
</comment>
<evidence type="ECO:0000259" key="8">
    <source>
        <dbReference type="PROSITE" id="PS50109"/>
    </source>
</evidence>
<dbReference type="InterPro" id="IPR036097">
    <property type="entry name" value="HisK_dim/P_sf"/>
</dbReference>
<dbReference type="Gene3D" id="6.10.340.10">
    <property type="match status" value="1"/>
</dbReference>
<evidence type="ECO:0000313" key="10">
    <source>
        <dbReference type="Proteomes" id="UP001231109"/>
    </source>
</evidence>
<dbReference type="EC" id="2.7.13.3" evidence="2"/>
<comment type="catalytic activity">
    <reaction evidence="1">
        <text>ATP + protein L-histidine = ADP + protein N-phospho-L-histidine.</text>
        <dbReference type="EC" id="2.7.13.3"/>
    </reaction>
</comment>
<evidence type="ECO:0000313" key="9">
    <source>
        <dbReference type="EMBL" id="MDP5135697.1"/>
    </source>
</evidence>
<dbReference type="Gene3D" id="3.30.565.10">
    <property type="entry name" value="Histidine kinase-like ATPase, C-terminal domain"/>
    <property type="match status" value="1"/>
</dbReference>
<evidence type="ECO:0000256" key="3">
    <source>
        <dbReference type="ARBA" id="ARBA00022553"/>
    </source>
</evidence>
<dbReference type="CDD" id="cd00075">
    <property type="entry name" value="HATPase"/>
    <property type="match status" value="1"/>
</dbReference>
<dbReference type="PANTHER" id="PTHR45453">
    <property type="entry name" value="PHOSPHATE REGULON SENSOR PROTEIN PHOR"/>
    <property type="match status" value="1"/>
</dbReference>
<keyword evidence="10" id="KW-1185">Reference proteome</keyword>
<evidence type="ECO:0000256" key="4">
    <source>
        <dbReference type="ARBA" id="ARBA00022679"/>
    </source>
</evidence>
<organism evidence="9 10">
    <name type="scientific">Rheinheimera baltica</name>
    <dbReference type="NCBI Taxonomy" id="67576"/>
    <lineage>
        <taxon>Bacteria</taxon>
        <taxon>Pseudomonadati</taxon>
        <taxon>Pseudomonadota</taxon>
        <taxon>Gammaproteobacteria</taxon>
        <taxon>Chromatiales</taxon>
        <taxon>Chromatiaceae</taxon>
        <taxon>Rheinheimera</taxon>
    </lineage>
</organism>
<dbReference type="InterPro" id="IPR005467">
    <property type="entry name" value="His_kinase_dom"/>
</dbReference>
<dbReference type="Pfam" id="PF00512">
    <property type="entry name" value="HisKA"/>
    <property type="match status" value="1"/>
</dbReference>
<dbReference type="InterPro" id="IPR003661">
    <property type="entry name" value="HisK_dim/P_dom"/>
</dbReference>
<dbReference type="PROSITE" id="PS50109">
    <property type="entry name" value="HIS_KIN"/>
    <property type="match status" value="1"/>
</dbReference>
<dbReference type="Gene3D" id="1.10.287.130">
    <property type="match status" value="1"/>
</dbReference>
<keyword evidence="5 9" id="KW-0418">Kinase</keyword>
<dbReference type="EMBL" id="JAPJDZ010000012">
    <property type="protein sequence ID" value="MDP5135697.1"/>
    <property type="molecule type" value="Genomic_DNA"/>
</dbReference>
<proteinExistence type="predicted"/>
<dbReference type="InterPro" id="IPR003594">
    <property type="entry name" value="HATPase_dom"/>
</dbReference>
<feature type="domain" description="Histidine kinase" evidence="8">
    <location>
        <begin position="281"/>
        <end position="499"/>
    </location>
</feature>
<dbReference type="Proteomes" id="UP001231109">
    <property type="component" value="Unassembled WGS sequence"/>
</dbReference>
<dbReference type="Pfam" id="PF02518">
    <property type="entry name" value="HATPase_c"/>
    <property type="match status" value="1"/>
</dbReference>
<sequence>MKLSRFVPGLYGRLALVFTSGFVLFLSGVLCWSHYVEKTARQQAEQELHLDLAQQIIAKETIIQNGVIDHQAVVDAMNTLGVLGPSFDFYLLAPDGEVLIYSSLETPIQRKRVGLDPIVTLIKNPTFIPQFGDDPRSHDKQQIFSVTPIIHQEILIGFFYVVIGSQQAEAVRQPLLATWKSKQVALIFLISGIFLLLSLLILFAHITKPLRILQQNIRLVMANNFSVTAPMIDTLEWHYQQTNSNEIGQLHRDFISCIRQISTQWQQLQLLEQQRKALLVDLSHDLRTPLMALHGQLEWLSEHSEFHESTEVNLALSRSKQVQRLVEQVFELAALEASEASEAKLQVENICLNELSHDIASRYRIEAKVKHIQLELHCPKNYCVIQTDVGKLERVIVNLLDNAFRHTGPAGVIQLTILIKPDGFELQIRDSGCGIHPDDLPHLFTRGFRARNSINDKQLHKGLGLAINAKLCQILGIDMAVNSQLGHGTNFKLNFRVSVDLHPELIHFPK</sequence>
<dbReference type="SUPFAM" id="SSF55874">
    <property type="entry name" value="ATPase domain of HSP90 chaperone/DNA topoisomerase II/histidine kinase"/>
    <property type="match status" value="1"/>
</dbReference>
<evidence type="ECO:0000256" key="6">
    <source>
        <dbReference type="ARBA" id="ARBA00023012"/>
    </source>
</evidence>
<dbReference type="InterPro" id="IPR050351">
    <property type="entry name" value="BphY/WalK/GraS-like"/>
</dbReference>
<dbReference type="CDD" id="cd00082">
    <property type="entry name" value="HisKA"/>
    <property type="match status" value="1"/>
</dbReference>
<name>A0ABT9HX35_9GAMM</name>
<dbReference type="RefSeq" id="WP_305974786.1">
    <property type="nucleotide sequence ID" value="NZ_JAPJDZ010000012.1"/>
</dbReference>
<evidence type="ECO:0000256" key="5">
    <source>
        <dbReference type="ARBA" id="ARBA00022777"/>
    </source>
</evidence>
<keyword evidence="4" id="KW-0808">Transferase</keyword>
<reference evidence="9 10" key="1">
    <citation type="submission" date="2022-11" db="EMBL/GenBank/DDBJ databases">
        <title>Viruses from the air-sea interface of a natural surface slick.</title>
        <authorList>
            <person name="Rahlff J."/>
            <person name="Holmfeldt K."/>
        </authorList>
    </citation>
    <scope>NUCLEOTIDE SEQUENCE [LARGE SCALE GENOMIC DNA]</scope>
    <source>
        <strain evidence="9 10">SMS4</strain>
    </source>
</reference>
<dbReference type="InterPro" id="IPR036890">
    <property type="entry name" value="HATPase_C_sf"/>
</dbReference>
<dbReference type="GO" id="GO:0016301">
    <property type="term" value="F:kinase activity"/>
    <property type="evidence" value="ECO:0007669"/>
    <property type="project" value="UniProtKB-KW"/>
</dbReference>
<keyword evidence="7" id="KW-0812">Transmembrane</keyword>
<keyword evidence="7" id="KW-0472">Membrane</keyword>
<dbReference type="PANTHER" id="PTHR45453:SF1">
    <property type="entry name" value="PHOSPHATE REGULON SENSOR PROTEIN PHOR"/>
    <property type="match status" value="1"/>
</dbReference>
<accession>A0ABT9HX35</accession>
<feature type="transmembrane region" description="Helical" evidence="7">
    <location>
        <begin position="184"/>
        <end position="206"/>
    </location>
</feature>
<keyword evidence="3" id="KW-0597">Phosphoprotein</keyword>
<evidence type="ECO:0000256" key="2">
    <source>
        <dbReference type="ARBA" id="ARBA00012438"/>
    </source>
</evidence>
<protein>
    <recommendedName>
        <fullName evidence="2">histidine kinase</fullName>
        <ecNumber evidence="2">2.7.13.3</ecNumber>
    </recommendedName>
</protein>
<evidence type="ECO:0000256" key="1">
    <source>
        <dbReference type="ARBA" id="ARBA00000085"/>
    </source>
</evidence>